<feature type="non-terminal residue" evidence="2">
    <location>
        <position position="1"/>
    </location>
</feature>
<sequence length="82" mass="8990">YYQPDTRHDTRWSDDNRDDTPATSGKRRVSTAHIESNGILQSTRAKFAYDELVSACADFLGSASAVDNDVIHFAESVLAVVG</sequence>
<feature type="compositionally biased region" description="Basic and acidic residues" evidence="1">
    <location>
        <begin position="1"/>
        <end position="20"/>
    </location>
</feature>
<dbReference type="Proteomes" id="UP000469890">
    <property type="component" value="Unassembled WGS sequence"/>
</dbReference>
<gene>
    <name evidence="2" type="ORF">FB192DRAFT_1257595</name>
</gene>
<dbReference type="EMBL" id="JAAECE010000008">
    <property type="protein sequence ID" value="KAF1798305.1"/>
    <property type="molecule type" value="Genomic_DNA"/>
</dbReference>
<organism evidence="2 3">
    <name type="scientific">Mucor circinelloides f. lusitanicus</name>
    <name type="common">Mucor racemosus var. lusitanicus</name>
    <dbReference type="NCBI Taxonomy" id="29924"/>
    <lineage>
        <taxon>Eukaryota</taxon>
        <taxon>Fungi</taxon>
        <taxon>Fungi incertae sedis</taxon>
        <taxon>Mucoromycota</taxon>
        <taxon>Mucoromycotina</taxon>
        <taxon>Mucoromycetes</taxon>
        <taxon>Mucorales</taxon>
        <taxon>Mucorineae</taxon>
        <taxon>Mucoraceae</taxon>
        <taxon>Mucor</taxon>
    </lineage>
</organism>
<accession>A0A8H4EYK8</accession>
<protein>
    <submittedName>
        <fullName evidence="2">Uncharacterized protein</fullName>
    </submittedName>
</protein>
<feature type="non-terminal residue" evidence="2">
    <location>
        <position position="82"/>
    </location>
</feature>
<evidence type="ECO:0000313" key="2">
    <source>
        <dbReference type="EMBL" id="KAF1798305.1"/>
    </source>
</evidence>
<evidence type="ECO:0000313" key="3">
    <source>
        <dbReference type="Proteomes" id="UP000469890"/>
    </source>
</evidence>
<name>A0A8H4EYK8_MUCCL</name>
<proteinExistence type="predicted"/>
<reference evidence="2 3" key="1">
    <citation type="submission" date="2019-09" db="EMBL/GenBank/DDBJ databases">
        <authorList>
            <consortium name="DOE Joint Genome Institute"/>
            <person name="Mondo S.J."/>
            <person name="Navarro-Mendoza M.I."/>
            <person name="Perez-Arques C."/>
            <person name="Panchal S."/>
            <person name="Nicolas F.E."/>
            <person name="Ganguly P."/>
            <person name="Pangilinan J."/>
            <person name="Grigoriev I."/>
            <person name="Heitman J."/>
            <person name="Sanya K."/>
            <person name="Garre V."/>
        </authorList>
    </citation>
    <scope>NUCLEOTIDE SEQUENCE [LARGE SCALE GENOMIC DNA]</scope>
    <source>
        <strain evidence="2 3">MU402</strain>
    </source>
</reference>
<dbReference type="AlphaFoldDB" id="A0A8H4EYK8"/>
<feature type="region of interest" description="Disordered" evidence="1">
    <location>
        <begin position="1"/>
        <end position="30"/>
    </location>
</feature>
<evidence type="ECO:0000256" key="1">
    <source>
        <dbReference type="SAM" id="MobiDB-lite"/>
    </source>
</evidence>
<comment type="caution">
    <text evidence="2">The sequence shown here is derived from an EMBL/GenBank/DDBJ whole genome shotgun (WGS) entry which is preliminary data.</text>
</comment>